<evidence type="ECO:0000313" key="4">
    <source>
        <dbReference type="Proteomes" id="UP000777935"/>
    </source>
</evidence>
<keyword evidence="4" id="KW-1185">Reference proteome</keyword>
<feature type="compositionally biased region" description="Low complexity" evidence="1">
    <location>
        <begin position="177"/>
        <end position="187"/>
    </location>
</feature>
<gene>
    <name evidence="3" type="ORF">HRQ87_15435</name>
</gene>
<keyword evidence="2" id="KW-0812">Transmembrane</keyword>
<evidence type="ECO:0000313" key="3">
    <source>
        <dbReference type="EMBL" id="NSX56187.1"/>
    </source>
</evidence>
<dbReference type="Proteomes" id="UP000777935">
    <property type="component" value="Unassembled WGS sequence"/>
</dbReference>
<feature type="transmembrane region" description="Helical" evidence="2">
    <location>
        <begin position="6"/>
        <end position="23"/>
    </location>
</feature>
<feature type="region of interest" description="Disordered" evidence="1">
    <location>
        <begin position="163"/>
        <end position="199"/>
    </location>
</feature>
<keyword evidence="2" id="KW-1133">Transmembrane helix</keyword>
<organism evidence="3 4">
    <name type="scientific">Parasulfitobacter algicola</name>
    <dbReference type="NCBI Taxonomy" id="2614809"/>
    <lineage>
        <taxon>Bacteria</taxon>
        <taxon>Pseudomonadati</taxon>
        <taxon>Pseudomonadota</taxon>
        <taxon>Alphaproteobacteria</taxon>
        <taxon>Rhodobacterales</taxon>
        <taxon>Roseobacteraceae</taxon>
        <taxon>Parasulfitobacter</taxon>
    </lineage>
</organism>
<evidence type="ECO:0000256" key="1">
    <source>
        <dbReference type="SAM" id="MobiDB-lite"/>
    </source>
</evidence>
<reference evidence="3 4" key="1">
    <citation type="submission" date="2020-06" db="EMBL/GenBank/DDBJ databases">
        <title>Sulfitobacter algicola sp. nov., isolated from green algae.</title>
        <authorList>
            <person name="Wang C."/>
        </authorList>
    </citation>
    <scope>NUCLEOTIDE SEQUENCE [LARGE SCALE GENOMIC DNA]</scope>
    <source>
        <strain evidence="3 4">1151</strain>
    </source>
</reference>
<accession>A0ABX2ITE3</accession>
<proteinExistence type="predicted"/>
<name>A0ABX2ITE3_9RHOB</name>
<dbReference type="RefSeq" id="WP_174139339.1">
    <property type="nucleotide sequence ID" value="NZ_JABUFE010000010.1"/>
</dbReference>
<comment type="caution">
    <text evidence="3">The sequence shown here is derived from an EMBL/GenBank/DDBJ whole genome shotgun (WGS) entry which is preliminary data.</text>
</comment>
<sequence>MGNIKGIIGLGVVALVGYFFIFGDKSEQSADLGQVLDRTEFVVVNYHNYLEKNNITGELPAENMTEFTEYFASILNADPRFYDQPLGLSMKEDASFLAFADKNVNNVQDDGEGDVFTVEIDSENNRLIATDVAGNSSDLRFSGTGFLAGALIGSMLSRQRAAGVTPGSFNDRKTTPRSSYKAPSSARSRARSGGVGTGK</sequence>
<keyword evidence="2" id="KW-0472">Membrane</keyword>
<protein>
    <submittedName>
        <fullName evidence="3">Uncharacterized protein</fullName>
    </submittedName>
</protein>
<evidence type="ECO:0000256" key="2">
    <source>
        <dbReference type="SAM" id="Phobius"/>
    </source>
</evidence>
<dbReference type="EMBL" id="JABUFE010000010">
    <property type="protein sequence ID" value="NSX56187.1"/>
    <property type="molecule type" value="Genomic_DNA"/>
</dbReference>